<dbReference type="GO" id="GO:0022857">
    <property type="term" value="F:transmembrane transporter activity"/>
    <property type="evidence" value="ECO:0007669"/>
    <property type="project" value="InterPro"/>
</dbReference>
<dbReference type="AlphaFoldDB" id="A0A6B0YTN2"/>
<evidence type="ECO:0000256" key="6">
    <source>
        <dbReference type="ARBA" id="ARBA00022989"/>
    </source>
</evidence>
<comment type="subcellular location">
    <subcellularLocation>
        <location evidence="1">Cell membrane</location>
        <topology evidence="1">Multi-pass membrane protein</topology>
    </subcellularLocation>
</comment>
<feature type="transmembrane region" description="Helical" evidence="8">
    <location>
        <begin position="303"/>
        <end position="327"/>
    </location>
</feature>
<evidence type="ECO:0000256" key="1">
    <source>
        <dbReference type="ARBA" id="ARBA00004651"/>
    </source>
</evidence>
<keyword evidence="3" id="KW-1003">Cell membrane</keyword>
<keyword evidence="2" id="KW-0813">Transport</keyword>
<protein>
    <submittedName>
        <fullName evidence="9">ABC transporter permease</fullName>
    </submittedName>
</protein>
<dbReference type="GO" id="GO:0005886">
    <property type="term" value="C:plasma membrane"/>
    <property type="evidence" value="ECO:0007669"/>
    <property type="project" value="UniProtKB-SubCell"/>
</dbReference>
<feature type="transmembrane region" description="Helical" evidence="8">
    <location>
        <begin position="249"/>
        <end position="267"/>
    </location>
</feature>
<keyword evidence="4" id="KW-0997">Cell inner membrane</keyword>
<reference evidence="9" key="1">
    <citation type="submission" date="2019-09" db="EMBL/GenBank/DDBJ databases">
        <title>Characterisation of the sponge microbiome using genome-centric metagenomics.</title>
        <authorList>
            <person name="Engelberts J.P."/>
            <person name="Robbins S.J."/>
            <person name="De Goeij J.M."/>
            <person name="Aranda M."/>
            <person name="Bell S.C."/>
            <person name="Webster N.S."/>
        </authorList>
    </citation>
    <scope>NUCLEOTIDE SEQUENCE</scope>
    <source>
        <strain evidence="9">SB0664_bin_27</strain>
    </source>
</reference>
<keyword evidence="7 8" id="KW-0472">Membrane</keyword>
<feature type="transmembrane region" description="Helical" evidence="8">
    <location>
        <begin position="20"/>
        <end position="38"/>
    </location>
</feature>
<evidence type="ECO:0000256" key="4">
    <source>
        <dbReference type="ARBA" id="ARBA00022519"/>
    </source>
</evidence>
<keyword evidence="6 8" id="KW-1133">Transmembrane helix</keyword>
<evidence type="ECO:0000256" key="8">
    <source>
        <dbReference type="SAM" id="Phobius"/>
    </source>
</evidence>
<evidence type="ECO:0000313" key="9">
    <source>
        <dbReference type="EMBL" id="MXY94456.1"/>
    </source>
</evidence>
<comment type="caution">
    <text evidence="9">The sequence shown here is derived from an EMBL/GenBank/DDBJ whole genome shotgun (WGS) entry which is preliminary data.</text>
</comment>
<evidence type="ECO:0000256" key="2">
    <source>
        <dbReference type="ARBA" id="ARBA00022448"/>
    </source>
</evidence>
<dbReference type="PANTHER" id="PTHR32196:SF21">
    <property type="entry name" value="ABC TRANSPORTER PERMEASE PROTEIN YPHD-RELATED"/>
    <property type="match status" value="1"/>
</dbReference>
<keyword evidence="5 8" id="KW-0812">Transmembrane</keyword>
<gene>
    <name evidence="9" type="ORF">F4Y42_13530</name>
</gene>
<evidence type="ECO:0000256" key="7">
    <source>
        <dbReference type="ARBA" id="ARBA00023136"/>
    </source>
</evidence>
<feature type="transmembrane region" description="Helical" evidence="8">
    <location>
        <begin position="333"/>
        <end position="351"/>
    </location>
</feature>
<evidence type="ECO:0000256" key="5">
    <source>
        <dbReference type="ARBA" id="ARBA00022692"/>
    </source>
</evidence>
<feature type="transmembrane region" description="Helical" evidence="8">
    <location>
        <begin position="50"/>
        <end position="69"/>
    </location>
</feature>
<proteinExistence type="predicted"/>
<feature type="transmembrane region" description="Helical" evidence="8">
    <location>
        <begin position="198"/>
        <end position="219"/>
    </location>
</feature>
<organism evidence="9">
    <name type="scientific">Caldilineaceae bacterium SB0664_bin_27</name>
    <dbReference type="NCBI Taxonomy" id="2605260"/>
    <lineage>
        <taxon>Bacteria</taxon>
        <taxon>Bacillati</taxon>
        <taxon>Chloroflexota</taxon>
        <taxon>Caldilineae</taxon>
        <taxon>Caldilineales</taxon>
        <taxon>Caldilineaceae</taxon>
    </lineage>
</organism>
<dbReference type="PANTHER" id="PTHR32196">
    <property type="entry name" value="ABC TRANSPORTER PERMEASE PROTEIN YPHD-RELATED-RELATED"/>
    <property type="match status" value="1"/>
</dbReference>
<name>A0A6B0YTN2_9CHLR</name>
<dbReference type="InterPro" id="IPR001851">
    <property type="entry name" value="ABC_transp_permease"/>
</dbReference>
<dbReference type="EMBL" id="VXRG01000110">
    <property type="protein sequence ID" value="MXY94456.1"/>
    <property type="molecule type" value="Genomic_DNA"/>
</dbReference>
<dbReference type="Pfam" id="PF02653">
    <property type="entry name" value="BPD_transp_2"/>
    <property type="match status" value="1"/>
</dbReference>
<accession>A0A6B0YTN2</accession>
<feature type="transmembrane region" description="Helical" evidence="8">
    <location>
        <begin position="279"/>
        <end position="296"/>
    </location>
</feature>
<evidence type="ECO:0000256" key="3">
    <source>
        <dbReference type="ARBA" id="ARBA00022475"/>
    </source>
</evidence>
<feature type="transmembrane region" description="Helical" evidence="8">
    <location>
        <begin position="116"/>
        <end position="141"/>
    </location>
</feature>
<dbReference type="CDD" id="cd06579">
    <property type="entry name" value="TM_PBP1_transp_AraH_like"/>
    <property type="match status" value="1"/>
</dbReference>
<sequence>MHWAKNLVDSLSHRFGRSPVAGPLATFVVVLLLCLLFVPNFGSWRTISGIVTAVSISGFVTIGITFLMVAGEFDLSIGAMIAMSGYLFGAVAVGADSQITRGLGAAGLPVAEGSGNLALALILALTVPALMGLVNGLILVWTRIPSFIVTLGTRQIYRGLVWLTSGGVLLQTLGKPPIFNVFNGRFELLNNLPLFEGANFRTATVWLLAAAFLGQYLLVHTRIGNHVFAVGGNVGAATAQGIRTSRTKVLCFVFSGLMAGAAGVISFSQFRSVRVAEQAGVELTAIAASVVGGALLNGGYGSVWGALVGILMISLLRSAVILLDIPFIPADNFPAVIGATIIASVILNNYLRSRASG</sequence>